<keyword evidence="5" id="KW-1185">Reference proteome</keyword>
<name>A0A1N7FQE6_9ACTN</name>
<evidence type="ECO:0000256" key="2">
    <source>
        <dbReference type="ARBA" id="ARBA00023002"/>
    </source>
</evidence>
<dbReference type="InterPro" id="IPR057326">
    <property type="entry name" value="KR_dom"/>
</dbReference>
<evidence type="ECO:0000313" key="5">
    <source>
        <dbReference type="Proteomes" id="UP000186096"/>
    </source>
</evidence>
<dbReference type="PRINTS" id="PR00081">
    <property type="entry name" value="GDHRDH"/>
</dbReference>
<comment type="similarity">
    <text evidence="1">Belongs to the short-chain dehydrogenases/reductases (SDR) family.</text>
</comment>
<dbReference type="PROSITE" id="PS00061">
    <property type="entry name" value="ADH_SHORT"/>
    <property type="match status" value="1"/>
</dbReference>
<accession>A0A1N7FQE6</accession>
<dbReference type="Gene3D" id="3.40.50.720">
    <property type="entry name" value="NAD(P)-binding Rossmann-like Domain"/>
    <property type="match status" value="1"/>
</dbReference>
<dbReference type="Pfam" id="PF13561">
    <property type="entry name" value="adh_short_C2"/>
    <property type="match status" value="1"/>
</dbReference>
<dbReference type="SMART" id="SM00822">
    <property type="entry name" value="PKS_KR"/>
    <property type="match status" value="1"/>
</dbReference>
<keyword evidence="2" id="KW-0560">Oxidoreductase</keyword>
<feature type="domain" description="Ketoreductase" evidence="3">
    <location>
        <begin position="6"/>
        <end position="210"/>
    </location>
</feature>
<organism evidence="4 5">
    <name type="scientific">Microbispora rosea</name>
    <dbReference type="NCBI Taxonomy" id="58117"/>
    <lineage>
        <taxon>Bacteria</taxon>
        <taxon>Bacillati</taxon>
        <taxon>Actinomycetota</taxon>
        <taxon>Actinomycetes</taxon>
        <taxon>Streptosporangiales</taxon>
        <taxon>Streptosporangiaceae</taxon>
        <taxon>Microbispora</taxon>
    </lineage>
</organism>
<gene>
    <name evidence="4" type="ORF">SAMN05421833_12389</name>
</gene>
<evidence type="ECO:0000313" key="4">
    <source>
        <dbReference type="EMBL" id="SIS02520.1"/>
    </source>
</evidence>
<dbReference type="InterPro" id="IPR020904">
    <property type="entry name" value="Sc_DH/Rdtase_CS"/>
</dbReference>
<dbReference type="PANTHER" id="PTHR24321">
    <property type="entry name" value="DEHYDROGENASES, SHORT CHAIN"/>
    <property type="match status" value="1"/>
</dbReference>
<protein>
    <submittedName>
        <fullName evidence="4">NAD(P)-dependent dehydrogenase, short-chain alcohol dehydrogenase family</fullName>
    </submittedName>
</protein>
<dbReference type="InterPro" id="IPR002347">
    <property type="entry name" value="SDR_fam"/>
</dbReference>
<dbReference type="RefSeq" id="WP_076439462.1">
    <property type="nucleotide sequence ID" value="NZ_FTNI01000023.1"/>
</dbReference>
<dbReference type="EMBL" id="FTNI01000023">
    <property type="protein sequence ID" value="SIS02520.1"/>
    <property type="molecule type" value="Genomic_DNA"/>
</dbReference>
<dbReference type="PRINTS" id="PR00080">
    <property type="entry name" value="SDRFAMILY"/>
</dbReference>
<dbReference type="AlphaFoldDB" id="A0A1N7FQE6"/>
<dbReference type="CDD" id="cd05233">
    <property type="entry name" value="SDR_c"/>
    <property type="match status" value="1"/>
</dbReference>
<dbReference type="FunFam" id="3.40.50.720:FF:000084">
    <property type="entry name" value="Short-chain dehydrogenase reductase"/>
    <property type="match status" value="1"/>
</dbReference>
<proteinExistence type="inferred from homology"/>
<reference evidence="5" key="1">
    <citation type="submission" date="2017-01" db="EMBL/GenBank/DDBJ databases">
        <authorList>
            <person name="Varghese N."/>
            <person name="Submissions S."/>
        </authorList>
    </citation>
    <scope>NUCLEOTIDE SEQUENCE [LARGE SCALE GENOMIC DNA]</scope>
    <source>
        <strain evidence="5">ATCC 12950</strain>
    </source>
</reference>
<sequence>MRFADKVVLVTGAGSGIGRAVARGFAREGASVVAAGRRREPLEETVELIEAEGGRAAALTFDVTDSAAVAGLVGEIVTRFGRLDVAVNSAGTLAGGTVVDMPEEDWARVLQVNTTGVFLALKHQIAAMRAQGSGVIVNIASNIGAHIRMPGLGAYAASKAAVSALTRTAALENIRAGVRINAVSPGPLDTGMSLRPGETEDDRAARLRETLPIGRVGALGEITGTVLWLASDDAGFAVGLDLALDGGASA</sequence>
<dbReference type="OrthoDB" id="7064009at2"/>
<evidence type="ECO:0000256" key="1">
    <source>
        <dbReference type="ARBA" id="ARBA00006484"/>
    </source>
</evidence>
<dbReference type="GO" id="GO:0016491">
    <property type="term" value="F:oxidoreductase activity"/>
    <property type="evidence" value="ECO:0007669"/>
    <property type="project" value="UniProtKB-KW"/>
</dbReference>
<dbReference type="PANTHER" id="PTHR24321:SF15">
    <property type="entry name" value="OXIDOREDUCTASE UCPA"/>
    <property type="match status" value="1"/>
</dbReference>
<dbReference type="Proteomes" id="UP000186096">
    <property type="component" value="Unassembled WGS sequence"/>
</dbReference>
<evidence type="ECO:0000259" key="3">
    <source>
        <dbReference type="SMART" id="SM00822"/>
    </source>
</evidence>
<dbReference type="STRING" id="58117.SAMN05421833_12389"/>
<dbReference type="InterPro" id="IPR036291">
    <property type="entry name" value="NAD(P)-bd_dom_sf"/>
</dbReference>
<dbReference type="SUPFAM" id="SSF51735">
    <property type="entry name" value="NAD(P)-binding Rossmann-fold domains"/>
    <property type="match status" value="1"/>
</dbReference>